<gene>
    <name evidence="1" type="ORF">LYSIN_01093</name>
</gene>
<proteinExistence type="predicted"/>
<comment type="caution">
    <text evidence="1">The sequence shown here is derived from an EMBL/GenBank/DDBJ whole genome shotgun (WGS) entry which is preliminary data.</text>
</comment>
<dbReference type="AlphaFoldDB" id="A0A2S5CZR0"/>
<evidence type="ECO:0000313" key="1">
    <source>
        <dbReference type="EMBL" id="POZ56310.1"/>
    </source>
</evidence>
<evidence type="ECO:0000313" key="2">
    <source>
        <dbReference type="Proteomes" id="UP000237319"/>
    </source>
</evidence>
<reference evidence="1 2" key="1">
    <citation type="submission" date="2017-11" db="EMBL/GenBank/DDBJ databases">
        <title>Genome sequence of Lysinibacillus sphaericus, a lignin-degrading bacteria isolated from municipal solid waste soil.</title>
        <authorList>
            <person name="Persinoti G.F."/>
            <person name="Paixao D.A."/>
            <person name="Bugg T.D."/>
            <person name="Squina F.M."/>
        </authorList>
    </citation>
    <scope>NUCLEOTIDE SEQUENCE [LARGE SCALE GENOMIC DNA]</scope>
    <source>
        <strain evidence="1 2">A1</strain>
    </source>
</reference>
<name>A0A2S5CZR0_LYSSH</name>
<dbReference type="Proteomes" id="UP000237319">
    <property type="component" value="Unassembled WGS sequence"/>
</dbReference>
<organism evidence="1 2">
    <name type="scientific">Lysinibacillus sphaericus</name>
    <name type="common">Bacillus sphaericus</name>
    <dbReference type="NCBI Taxonomy" id="1421"/>
    <lineage>
        <taxon>Bacteria</taxon>
        <taxon>Bacillati</taxon>
        <taxon>Bacillota</taxon>
        <taxon>Bacilli</taxon>
        <taxon>Bacillales</taxon>
        <taxon>Bacillaceae</taxon>
        <taxon>Lysinibacillus</taxon>
    </lineage>
</organism>
<protein>
    <recommendedName>
        <fullName evidence="3">Phospholipase A2 domain-containing protein</fullName>
    </recommendedName>
</protein>
<accession>A0A2S5CZR0</accession>
<sequence>MKRIVSIFVTLVLVSSVFLGGGTKAFAMSDEELLNAEEQLGAYIYYQDRKPFVNIEKVKSDGLAEEYIEISMMVNHISNSYTNYQANNTMNTKKGIPIWGNWCGPGHGSGIPQDVLDRGCQIHDKCYEDKGYFSCSCDWELVAYINRNFHRMGLKEKIAAAAIKLYFSNTLCNPLN</sequence>
<dbReference type="RefSeq" id="WP_258040995.1">
    <property type="nucleotide sequence ID" value="NZ_PGLV01000001.1"/>
</dbReference>
<dbReference type="EMBL" id="PGLV01000001">
    <property type="protein sequence ID" value="POZ56310.1"/>
    <property type="molecule type" value="Genomic_DNA"/>
</dbReference>
<evidence type="ECO:0008006" key="3">
    <source>
        <dbReference type="Google" id="ProtNLM"/>
    </source>
</evidence>
<keyword evidence="2" id="KW-1185">Reference proteome</keyword>
<dbReference type="GO" id="GO:0050482">
    <property type="term" value="P:arachidonate secretion"/>
    <property type="evidence" value="ECO:0007669"/>
    <property type="project" value="InterPro"/>
</dbReference>
<dbReference type="GO" id="GO:0006644">
    <property type="term" value="P:phospholipid metabolic process"/>
    <property type="evidence" value="ECO:0007669"/>
    <property type="project" value="InterPro"/>
</dbReference>
<dbReference type="Gene3D" id="1.20.90.10">
    <property type="entry name" value="Phospholipase A2 domain"/>
    <property type="match status" value="1"/>
</dbReference>
<dbReference type="GO" id="GO:0004623">
    <property type="term" value="F:phospholipase A2 activity"/>
    <property type="evidence" value="ECO:0007669"/>
    <property type="project" value="InterPro"/>
</dbReference>
<dbReference type="SUPFAM" id="SSF48619">
    <property type="entry name" value="Phospholipase A2, PLA2"/>
    <property type="match status" value="1"/>
</dbReference>
<dbReference type="InterPro" id="IPR036444">
    <property type="entry name" value="PLipase_A2_dom_sf"/>
</dbReference>